<dbReference type="EMBL" id="ABEU02000003">
    <property type="status" value="NOT_ANNOTATED_CDS"/>
    <property type="molecule type" value="Genomic_DNA"/>
</dbReference>
<feature type="region of interest" description="Disordered" evidence="12">
    <location>
        <begin position="117"/>
        <end position="145"/>
    </location>
</feature>
<keyword evidence="5" id="KW-0677">Repeat</keyword>
<keyword evidence="4 11" id="KW-0540">Nuclease</keyword>
<feature type="region of interest" description="Disordered" evidence="12">
    <location>
        <begin position="513"/>
        <end position="572"/>
    </location>
</feature>
<evidence type="ECO:0000259" key="13">
    <source>
        <dbReference type="PROSITE" id="PS52044"/>
    </source>
</evidence>
<evidence type="ECO:0000256" key="11">
    <source>
        <dbReference type="PROSITE-ProRule" id="PRU01389"/>
    </source>
</evidence>
<reference evidence="14 15" key="1">
    <citation type="journal article" date="2008" name="Science">
        <title>The Physcomitrella genome reveals evolutionary insights into the conquest of land by plants.</title>
        <authorList>
            <person name="Rensing S."/>
            <person name="Lang D."/>
            <person name="Zimmer A."/>
            <person name="Terry A."/>
            <person name="Salamov A."/>
            <person name="Shapiro H."/>
            <person name="Nishiyama T."/>
            <person name="Perroud P.-F."/>
            <person name="Lindquist E."/>
            <person name="Kamisugi Y."/>
            <person name="Tanahashi T."/>
            <person name="Sakakibara K."/>
            <person name="Fujita T."/>
            <person name="Oishi K."/>
            <person name="Shin-I T."/>
            <person name="Kuroki Y."/>
            <person name="Toyoda A."/>
            <person name="Suzuki Y."/>
            <person name="Hashimoto A."/>
            <person name="Yamaguchi K."/>
            <person name="Sugano A."/>
            <person name="Kohara Y."/>
            <person name="Fujiyama A."/>
            <person name="Anterola A."/>
            <person name="Aoki S."/>
            <person name="Ashton N."/>
            <person name="Barbazuk W.B."/>
            <person name="Barker E."/>
            <person name="Bennetzen J."/>
            <person name="Bezanilla M."/>
            <person name="Blankenship R."/>
            <person name="Cho S.H."/>
            <person name="Dutcher S."/>
            <person name="Estelle M."/>
            <person name="Fawcett J.A."/>
            <person name="Gundlach H."/>
            <person name="Hanada K."/>
            <person name="Heyl A."/>
            <person name="Hicks K.A."/>
            <person name="Hugh J."/>
            <person name="Lohr M."/>
            <person name="Mayer K."/>
            <person name="Melkozernov A."/>
            <person name="Murata T."/>
            <person name="Nelson D."/>
            <person name="Pils B."/>
            <person name="Prigge M."/>
            <person name="Reiss B."/>
            <person name="Renner T."/>
            <person name="Rombauts S."/>
            <person name="Rushton P."/>
            <person name="Sanderfoot A."/>
            <person name="Schween G."/>
            <person name="Shiu S.-H."/>
            <person name="Stueber K."/>
            <person name="Theodoulou F.L."/>
            <person name="Tu H."/>
            <person name="Van de Peer Y."/>
            <person name="Verrier P.J."/>
            <person name="Waters E."/>
            <person name="Wood A."/>
            <person name="Yang L."/>
            <person name="Cove D."/>
            <person name="Cuming A."/>
            <person name="Hasebe M."/>
            <person name="Lucas S."/>
            <person name="Mishler D.B."/>
            <person name="Reski R."/>
            <person name="Grigoriev I."/>
            <person name="Quatrano R.S."/>
            <person name="Boore J.L."/>
        </authorList>
    </citation>
    <scope>NUCLEOTIDE SEQUENCE [LARGE SCALE GENOMIC DNA]</scope>
    <source>
        <strain evidence="14 15">cv. Gransden 2004</strain>
    </source>
</reference>
<keyword evidence="6 11" id="KW-0255">Endonuclease</keyword>
<evidence type="ECO:0000256" key="3">
    <source>
        <dbReference type="ARBA" id="ARBA00022490"/>
    </source>
</evidence>
<sequence>MAQLDLPSLFTAPHGFFDSALLFTHRHDALAQPLPPSPLLGLGFQRLQLRDGIDVSSSLDQAPAASESLLQSWACHGCRAVFQSLEEQRAHFKSDFHKFNVKRKIAGKETLNENEFEEVTQGNDGDVSSISGSDSETEADDSRISSSLVSRSNQLHVKLNNSGDIIILWRCLIAADKEILPGEKGYSTDETTAASLCLKEDEVLRRLKSLTSREKKSVWVILLAAGGHFAGLVINSQDGSILAHQTFHRYVVRAKAGGRQSARDATGRAPQSAGASLRRYNEQALQKDIRDLLTSWSEHMQAASHIFVYAPSSNAQTLFGGENASLNRNDRRIRRIPFTTRRPTMKEAKRISHLLSWLQRLDLEAIHATADIPVTVGRSGRVTTLVGKDSSNVPAQTGKTSDRTKLKPPQVDNQVSAEQVEGSKLSSEDNLGLTPLHLAAKAGDTVKVLNLLVEGADPCLKDKMGKTPYILAKDKETRNVFRRFMAQHLDKWDWHGASVPSPLTDELEAAQIAKQRRMPKGKQKKRSGRSLKRLKKKPNRWRRRRKRRPRRQQPVFVMTRTERKKCSRPPNY</sequence>
<gene>
    <name evidence="14" type="primary">LOC112280580</name>
</gene>
<keyword evidence="9" id="KW-0175">Coiled coil</keyword>
<evidence type="ECO:0000313" key="15">
    <source>
        <dbReference type="Proteomes" id="UP000006727"/>
    </source>
</evidence>
<dbReference type="GO" id="GO:0016787">
    <property type="term" value="F:hydrolase activity"/>
    <property type="evidence" value="ECO:0007669"/>
    <property type="project" value="UniProtKB-KW"/>
</dbReference>
<dbReference type="EnsemblPlants" id="Pp3c3_38070V3.3">
    <property type="protein sequence ID" value="Pp3c3_38070V3.3"/>
    <property type="gene ID" value="Pp3c3_38070"/>
</dbReference>
<keyword evidence="7 11" id="KW-0378">Hydrolase</keyword>
<dbReference type="PROSITE" id="PS50297">
    <property type="entry name" value="ANK_REP_REGION"/>
    <property type="match status" value="1"/>
</dbReference>
<evidence type="ECO:0000256" key="2">
    <source>
        <dbReference type="ARBA" id="ARBA00009262"/>
    </source>
</evidence>
<keyword evidence="8 10" id="KW-0040">ANK repeat</keyword>
<protein>
    <recommendedName>
        <fullName evidence="13">VLRF1 domain-containing protein</fullName>
    </recommendedName>
</protein>
<dbReference type="Pfam" id="PF00023">
    <property type="entry name" value="Ank"/>
    <property type="match status" value="1"/>
</dbReference>
<feature type="active site" evidence="11">
    <location>
        <position position="260"/>
    </location>
</feature>
<comment type="similarity">
    <text evidence="2 11">Belongs to the ANKZF1/VMS1 family.</text>
</comment>
<evidence type="ECO:0000256" key="6">
    <source>
        <dbReference type="ARBA" id="ARBA00022759"/>
    </source>
</evidence>
<evidence type="ECO:0000256" key="1">
    <source>
        <dbReference type="ARBA" id="ARBA00004496"/>
    </source>
</evidence>
<feature type="compositionally biased region" description="Polar residues" evidence="12">
    <location>
        <begin position="389"/>
        <end position="399"/>
    </location>
</feature>
<dbReference type="InterPro" id="IPR002110">
    <property type="entry name" value="Ankyrin_rpt"/>
</dbReference>
<keyword evidence="3 11" id="KW-0963">Cytoplasm</keyword>
<dbReference type="PROSITE" id="PS52044">
    <property type="entry name" value="VLRF1"/>
    <property type="match status" value="1"/>
</dbReference>
<name>A0A7I4DF35_PHYPA</name>
<dbReference type="GO" id="GO:0005737">
    <property type="term" value="C:cytoplasm"/>
    <property type="evidence" value="ECO:0007669"/>
    <property type="project" value="UniProtKB-SubCell"/>
</dbReference>
<dbReference type="InterPro" id="IPR047139">
    <property type="entry name" value="ANKZ1/VMS1"/>
</dbReference>
<proteinExistence type="inferred from homology"/>
<reference evidence="14" key="3">
    <citation type="submission" date="2020-12" db="UniProtKB">
        <authorList>
            <consortium name="EnsemblPlants"/>
        </authorList>
    </citation>
    <scope>IDENTIFICATION</scope>
</reference>
<feature type="region of interest" description="Disordered" evidence="12">
    <location>
        <begin position="385"/>
        <end position="429"/>
    </location>
</feature>
<feature type="compositionally biased region" description="Low complexity" evidence="12">
    <location>
        <begin position="122"/>
        <end position="134"/>
    </location>
</feature>
<dbReference type="GO" id="GO:0004519">
    <property type="term" value="F:endonuclease activity"/>
    <property type="evidence" value="ECO:0007669"/>
    <property type="project" value="UniProtKB-KW"/>
</dbReference>
<evidence type="ECO:0000256" key="7">
    <source>
        <dbReference type="ARBA" id="ARBA00022801"/>
    </source>
</evidence>
<feature type="repeat" description="ANK" evidence="10">
    <location>
        <begin position="431"/>
        <end position="463"/>
    </location>
</feature>
<evidence type="ECO:0000256" key="5">
    <source>
        <dbReference type="ARBA" id="ARBA00022737"/>
    </source>
</evidence>
<dbReference type="InterPro" id="IPR036770">
    <property type="entry name" value="Ankyrin_rpt-contain_sf"/>
</dbReference>
<evidence type="ECO:0000256" key="10">
    <source>
        <dbReference type="PROSITE-ProRule" id="PRU00023"/>
    </source>
</evidence>
<dbReference type="PANTHER" id="PTHR16036:SF2">
    <property type="entry name" value="TRNA ENDONUCLEASE ANKZF1"/>
    <property type="match status" value="1"/>
</dbReference>
<dbReference type="Pfam" id="PF18826">
    <property type="entry name" value="bVLRF1"/>
    <property type="match status" value="1"/>
</dbReference>
<keyword evidence="15" id="KW-1185">Reference proteome</keyword>
<reference evidence="14 15" key="2">
    <citation type="journal article" date="2018" name="Plant J.">
        <title>The Physcomitrella patens chromosome-scale assembly reveals moss genome structure and evolution.</title>
        <authorList>
            <person name="Lang D."/>
            <person name="Ullrich K.K."/>
            <person name="Murat F."/>
            <person name="Fuchs J."/>
            <person name="Jenkins J."/>
            <person name="Haas F.B."/>
            <person name="Piednoel M."/>
            <person name="Gundlach H."/>
            <person name="Van Bel M."/>
            <person name="Meyberg R."/>
            <person name="Vives C."/>
            <person name="Morata J."/>
            <person name="Symeonidi A."/>
            <person name="Hiss M."/>
            <person name="Muchero W."/>
            <person name="Kamisugi Y."/>
            <person name="Saleh O."/>
            <person name="Blanc G."/>
            <person name="Decker E.L."/>
            <person name="van Gessel N."/>
            <person name="Grimwood J."/>
            <person name="Hayes R.D."/>
            <person name="Graham S.W."/>
            <person name="Gunter L.E."/>
            <person name="McDaniel S.F."/>
            <person name="Hoernstein S.N.W."/>
            <person name="Larsson A."/>
            <person name="Li F.W."/>
            <person name="Perroud P.F."/>
            <person name="Phillips J."/>
            <person name="Ranjan P."/>
            <person name="Rokshar D.S."/>
            <person name="Rothfels C.J."/>
            <person name="Schneider L."/>
            <person name="Shu S."/>
            <person name="Stevenson D.W."/>
            <person name="Thummler F."/>
            <person name="Tillich M."/>
            <person name="Villarreal Aguilar J.C."/>
            <person name="Widiez T."/>
            <person name="Wong G.K."/>
            <person name="Wymore A."/>
            <person name="Zhang Y."/>
            <person name="Zimmer A.D."/>
            <person name="Quatrano R.S."/>
            <person name="Mayer K.F.X."/>
            <person name="Goodstein D."/>
            <person name="Casacuberta J.M."/>
            <person name="Vandepoele K."/>
            <person name="Reski R."/>
            <person name="Cuming A.C."/>
            <person name="Tuskan G.A."/>
            <person name="Maumus F."/>
            <person name="Salse J."/>
            <person name="Schmutz J."/>
            <person name="Rensing S.A."/>
        </authorList>
    </citation>
    <scope>NUCLEOTIDE SEQUENCE [LARGE SCALE GENOMIC DNA]</scope>
    <source>
        <strain evidence="14 15">cv. Gransden 2004</strain>
    </source>
</reference>
<dbReference type="PROSITE" id="PS50088">
    <property type="entry name" value="ANK_REPEAT"/>
    <property type="match status" value="1"/>
</dbReference>
<comment type="subcellular location">
    <subcellularLocation>
        <location evidence="1">Cytoplasm</location>
    </subcellularLocation>
</comment>
<feature type="domain" description="VLRF1" evidence="13">
    <location>
        <begin position="215"/>
        <end position="358"/>
    </location>
</feature>
<organism evidence="14 15">
    <name type="scientific">Physcomitrium patens</name>
    <name type="common">Spreading-leaved earth moss</name>
    <name type="synonym">Physcomitrella patens</name>
    <dbReference type="NCBI Taxonomy" id="3218"/>
    <lineage>
        <taxon>Eukaryota</taxon>
        <taxon>Viridiplantae</taxon>
        <taxon>Streptophyta</taxon>
        <taxon>Embryophyta</taxon>
        <taxon>Bryophyta</taxon>
        <taxon>Bryophytina</taxon>
        <taxon>Bryopsida</taxon>
        <taxon>Funariidae</taxon>
        <taxon>Funariales</taxon>
        <taxon>Funariaceae</taxon>
        <taxon>Physcomitrium</taxon>
    </lineage>
</organism>
<feature type="compositionally biased region" description="Basic residues" evidence="12">
    <location>
        <begin position="514"/>
        <end position="551"/>
    </location>
</feature>
<dbReference type="Gene3D" id="1.25.40.20">
    <property type="entry name" value="Ankyrin repeat-containing domain"/>
    <property type="match status" value="1"/>
</dbReference>
<evidence type="ECO:0000256" key="9">
    <source>
        <dbReference type="ARBA" id="ARBA00023054"/>
    </source>
</evidence>
<accession>A0A7I4DF35</accession>
<evidence type="ECO:0000313" key="14">
    <source>
        <dbReference type="EnsemblPlants" id="Pp3c3_38070V3.3"/>
    </source>
</evidence>
<dbReference type="Proteomes" id="UP000006727">
    <property type="component" value="Chromosome 3"/>
</dbReference>
<dbReference type="PANTHER" id="PTHR16036">
    <property type="entry name" value="ANKYRIN REPEAT AND ZINC FINGER DOMAIN-CONTAINING PROTEIN 1"/>
    <property type="match status" value="1"/>
</dbReference>
<evidence type="ECO:0000256" key="12">
    <source>
        <dbReference type="SAM" id="MobiDB-lite"/>
    </source>
</evidence>
<feature type="compositionally biased region" description="Basic residues" evidence="12">
    <location>
        <begin position="562"/>
        <end position="572"/>
    </location>
</feature>
<dbReference type="OMA" id="ERWTCNT"/>
<evidence type="ECO:0000256" key="4">
    <source>
        <dbReference type="ARBA" id="ARBA00022722"/>
    </source>
</evidence>
<dbReference type="AlphaFoldDB" id="A0A7I4DF35"/>
<dbReference type="InterPro" id="IPR041175">
    <property type="entry name" value="VLRF1/Vms1"/>
</dbReference>
<dbReference type="SUPFAM" id="SSF48403">
    <property type="entry name" value="Ankyrin repeat"/>
    <property type="match status" value="1"/>
</dbReference>
<comment type="domain">
    <text evidence="11">The VLRF1 domain mediates binding to the 60S ribosomal subunit.</text>
</comment>
<evidence type="ECO:0000256" key="8">
    <source>
        <dbReference type="ARBA" id="ARBA00023043"/>
    </source>
</evidence>
<dbReference type="Gramene" id="Pp3c3_38070V3.3">
    <property type="protein sequence ID" value="Pp3c3_38070V3.3"/>
    <property type="gene ID" value="Pp3c3_38070"/>
</dbReference>